<dbReference type="EMBL" id="CP030139">
    <property type="protein sequence ID" value="AZB72629.1"/>
    <property type="molecule type" value="Genomic_DNA"/>
</dbReference>
<accession>A0AAN1QNH4</accession>
<dbReference type="GO" id="GO:0006811">
    <property type="term" value="P:monoatomic ion transport"/>
    <property type="evidence" value="ECO:0007669"/>
    <property type="project" value="UniProtKB-KW"/>
</dbReference>
<organism evidence="8 9">
    <name type="scientific">Synechococcus elongatus PCC 11801</name>
    <dbReference type="NCBI Taxonomy" id="2219813"/>
    <lineage>
        <taxon>Bacteria</taxon>
        <taxon>Bacillati</taxon>
        <taxon>Cyanobacteriota</taxon>
        <taxon>Cyanophyceae</taxon>
        <taxon>Synechococcales</taxon>
        <taxon>Synechococcaceae</taxon>
        <taxon>Synechococcus</taxon>
    </lineage>
</organism>
<evidence type="ECO:0000256" key="5">
    <source>
        <dbReference type="ARBA" id="ARBA00023065"/>
    </source>
</evidence>
<keyword evidence="3" id="KW-1003">Cell membrane</keyword>
<name>A0AAN1QNH4_SYNEL</name>
<keyword evidence="6" id="KW-0472">Membrane</keyword>
<comment type="similarity">
    <text evidence="7">Belongs to the CmpA/NrtA family.</text>
</comment>
<sequence length="407" mass="44974">MIHPPFCQCCGLSRRQFLKLSGLFTGSLALAAGCRPGNETSTAPSSPANDQPLKIGYLPITDAAPLLIGHSQKFFEQEGLQVEAPTLFRSWPQIIEAFIARKVNAIHILMPATISLRYGRNFPAKVVAWNHTNGSALTVGPSVNKVEDLAGRTIAVPFWYSVHNVVLQQVLQDTGLKVVRRPREAAIADDEVNLVVLPPPDMISALANDSIGGYIVADPFNAAAEKRKVGKILRFTGDVWKDHACCVIFMHEDDLKERPEWAQRVVNGLVASQAWMRDRRQEVAEILSKDGVGKYTPHPLPILQQALTAYSPEVYGPIGAIRHADWGSDRIDFQPYPFPSYTEKLVTLLQQTQVEGERTFLDQLSPQQVATDLVDDSFVRKAIAAKGGPAQFGLTPDFRRQEVFQVS</sequence>
<dbReference type="Pfam" id="PF13379">
    <property type="entry name" value="NMT1_2"/>
    <property type="match status" value="1"/>
</dbReference>
<dbReference type="InterPro" id="IPR044527">
    <property type="entry name" value="NrtA/CpmA_ABC-bd_dom"/>
</dbReference>
<dbReference type="CDD" id="cd13553">
    <property type="entry name" value="PBP2_NrtA_CpmA_like"/>
    <property type="match status" value="1"/>
</dbReference>
<evidence type="ECO:0000256" key="4">
    <source>
        <dbReference type="ARBA" id="ARBA00022519"/>
    </source>
</evidence>
<evidence type="ECO:0000256" key="7">
    <source>
        <dbReference type="ARBA" id="ARBA00024031"/>
    </source>
</evidence>
<gene>
    <name evidence="8" type="ORF">DOP62_07835</name>
</gene>
<keyword evidence="2" id="KW-0813">Transport</keyword>
<evidence type="ECO:0000313" key="9">
    <source>
        <dbReference type="Proteomes" id="UP000267249"/>
    </source>
</evidence>
<protein>
    <submittedName>
        <fullName evidence="8">ABC transporter substrate-binding protein</fullName>
    </submittedName>
</protein>
<dbReference type="Gene3D" id="3.40.190.10">
    <property type="entry name" value="Periplasmic binding protein-like II"/>
    <property type="match status" value="2"/>
</dbReference>
<evidence type="ECO:0000256" key="3">
    <source>
        <dbReference type="ARBA" id="ARBA00022475"/>
    </source>
</evidence>
<dbReference type="PANTHER" id="PTHR30024:SF43">
    <property type="entry name" value="BLL4572 PROTEIN"/>
    <property type="match status" value="1"/>
</dbReference>
<proteinExistence type="inferred from homology"/>
<dbReference type="RefSeq" id="WP_208672783.1">
    <property type="nucleotide sequence ID" value="NZ_CP030139.2"/>
</dbReference>
<dbReference type="InterPro" id="IPR019546">
    <property type="entry name" value="TAT_signal_bac_arc"/>
</dbReference>
<dbReference type="GO" id="GO:0005886">
    <property type="term" value="C:plasma membrane"/>
    <property type="evidence" value="ECO:0007669"/>
    <property type="project" value="UniProtKB-SubCell"/>
</dbReference>
<dbReference type="SUPFAM" id="SSF53850">
    <property type="entry name" value="Periplasmic binding protein-like II"/>
    <property type="match status" value="1"/>
</dbReference>
<comment type="subcellular location">
    <subcellularLocation>
        <location evidence="1">Cell inner membrane</location>
    </subcellularLocation>
</comment>
<dbReference type="InterPro" id="IPR006311">
    <property type="entry name" value="TAT_signal"/>
</dbReference>
<dbReference type="NCBIfam" id="TIGR01409">
    <property type="entry name" value="TAT_signal_seq"/>
    <property type="match status" value="1"/>
</dbReference>
<keyword evidence="5" id="KW-0406">Ion transport</keyword>
<evidence type="ECO:0000256" key="6">
    <source>
        <dbReference type="ARBA" id="ARBA00023136"/>
    </source>
</evidence>
<evidence type="ECO:0000256" key="2">
    <source>
        <dbReference type="ARBA" id="ARBA00022448"/>
    </source>
</evidence>
<evidence type="ECO:0000313" key="8">
    <source>
        <dbReference type="EMBL" id="AZB72629.1"/>
    </source>
</evidence>
<evidence type="ECO:0000256" key="1">
    <source>
        <dbReference type="ARBA" id="ARBA00004533"/>
    </source>
</evidence>
<dbReference type="PROSITE" id="PS51318">
    <property type="entry name" value="TAT"/>
    <property type="match status" value="1"/>
</dbReference>
<dbReference type="PANTHER" id="PTHR30024">
    <property type="entry name" value="ALIPHATIC SULFONATES-BINDING PROTEIN-RELATED"/>
    <property type="match status" value="1"/>
</dbReference>
<reference evidence="8 9" key="1">
    <citation type="journal article" date="2018" name="Sci. Rep.">
        <title>Genome Features and Biochemical Characteristics of a Robust, Fast Growing and Naturally Transformable Cyanobacterium Synechococcus elongatus PCC 11801 Isolated from India.</title>
        <authorList>
            <person name="Jaiswal D."/>
            <person name="Sengupta A."/>
            <person name="Sohoni S."/>
            <person name="Sengupta S."/>
            <person name="Phadnavis A.G."/>
            <person name="Pakrasi H.B."/>
            <person name="Wangikar P.P."/>
        </authorList>
    </citation>
    <scope>NUCLEOTIDE SEQUENCE [LARGE SCALE GENOMIC DNA]</scope>
    <source>
        <strain evidence="8 9">PCC 11801</strain>
    </source>
</reference>
<dbReference type="Proteomes" id="UP000267249">
    <property type="component" value="Chromosome"/>
</dbReference>
<keyword evidence="4" id="KW-0997">Cell inner membrane</keyword>
<dbReference type="AlphaFoldDB" id="A0AAN1QNH4"/>